<gene>
    <name evidence="2" type="ORF">BBK36DRAFT_1181980</name>
</gene>
<sequence>MELVALCTETRALFTYIFVQADGQTPSKDAGQPQGPVPTKEAPCRGSAASRIVVRRHSGGHRLRYSMRASQPTSWATRSGRGLPLASDAQTGDASGWWLGVALLYLRDQMNGAICCLGRDVQERVIEPEPDDVTGSDFLEIFEVTASGEARCPCYAARSVAIDFVSSRRGLIQRICWSHLAQTSLEIHGEISQAVSIIRKTRRKHHRKTSRTPASQETKTDASSGDQGLTNRSNEMRPAKYTYRGRPALCMNFDDGERPPGRLARKGVQVEAGVSDVISPKSEKLLYVERHRFFEVVDAFLGLGNLQSFDRCGHRVGQTVLTCKHRIQAMCDVSNHEIDLSEVVPDCAIWCCIGPSRWRELNWSQNGKGRLILLP</sequence>
<feature type="compositionally biased region" description="Polar residues" evidence="1">
    <location>
        <begin position="213"/>
        <end position="233"/>
    </location>
</feature>
<feature type="region of interest" description="Disordered" evidence="1">
    <location>
        <begin position="199"/>
        <end position="238"/>
    </location>
</feature>
<evidence type="ECO:0000313" key="3">
    <source>
        <dbReference type="Proteomes" id="UP000241546"/>
    </source>
</evidence>
<keyword evidence="3" id="KW-1185">Reference proteome</keyword>
<organism evidence="2 3">
    <name type="scientific">Trichoderma citrinoviride</name>
    <dbReference type="NCBI Taxonomy" id="58853"/>
    <lineage>
        <taxon>Eukaryota</taxon>
        <taxon>Fungi</taxon>
        <taxon>Dikarya</taxon>
        <taxon>Ascomycota</taxon>
        <taxon>Pezizomycotina</taxon>
        <taxon>Sordariomycetes</taxon>
        <taxon>Hypocreomycetidae</taxon>
        <taxon>Hypocreales</taxon>
        <taxon>Hypocreaceae</taxon>
        <taxon>Trichoderma</taxon>
    </lineage>
</organism>
<feature type="region of interest" description="Disordered" evidence="1">
    <location>
        <begin position="25"/>
        <end position="44"/>
    </location>
</feature>
<accession>A0A2T4B2A3</accession>
<proteinExistence type="predicted"/>
<evidence type="ECO:0000256" key="1">
    <source>
        <dbReference type="SAM" id="MobiDB-lite"/>
    </source>
</evidence>
<feature type="compositionally biased region" description="Basic residues" evidence="1">
    <location>
        <begin position="199"/>
        <end position="210"/>
    </location>
</feature>
<dbReference type="RefSeq" id="XP_024746772.1">
    <property type="nucleotide sequence ID" value="XM_024896283.1"/>
</dbReference>
<dbReference type="EMBL" id="KZ680219">
    <property type="protein sequence ID" value="PTB63452.1"/>
    <property type="molecule type" value="Genomic_DNA"/>
</dbReference>
<dbReference type="Proteomes" id="UP000241546">
    <property type="component" value="Unassembled WGS sequence"/>
</dbReference>
<evidence type="ECO:0000313" key="2">
    <source>
        <dbReference type="EMBL" id="PTB63452.1"/>
    </source>
</evidence>
<dbReference type="GeneID" id="36604401"/>
<name>A0A2T4B2A3_9HYPO</name>
<protein>
    <submittedName>
        <fullName evidence="2">Uncharacterized protein</fullName>
    </submittedName>
</protein>
<dbReference type="AlphaFoldDB" id="A0A2T4B2A3"/>
<reference evidence="3" key="1">
    <citation type="submission" date="2016-07" db="EMBL/GenBank/DDBJ databases">
        <title>Multiple horizontal gene transfer events from other fungi enriched the ability of initially mycotrophic Trichoderma (Ascomycota) to feed on dead plant biomass.</title>
        <authorList>
            <consortium name="DOE Joint Genome Institute"/>
            <person name="Atanasova L."/>
            <person name="Chenthamara K."/>
            <person name="Zhang J."/>
            <person name="Grujic M."/>
            <person name="Henrissat B."/>
            <person name="Kuo A."/>
            <person name="Aerts A."/>
            <person name="Salamov A."/>
            <person name="Lipzen A."/>
            <person name="Labutti K."/>
            <person name="Barry K."/>
            <person name="Miao Y."/>
            <person name="Rahimi M.J."/>
            <person name="Shen Q."/>
            <person name="Grigoriev I.V."/>
            <person name="Kubicek C.P."/>
            <person name="Druzhinina I.S."/>
        </authorList>
    </citation>
    <scope>NUCLEOTIDE SEQUENCE [LARGE SCALE GENOMIC DNA]</scope>
    <source>
        <strain evidence="3">TUCIM 6016</strain>
    </source>
</reference>